<dbReference type="Pfam" id="PF00582">
    <property type="entry name" value="Usp"/>
    <property type="match status" value="1"/>
</dbReference>
<dbReference type="PANTHER" id="PTHR46268">
    <property type="entry name" value="STRESS RESPONSE PROTEIN NHAX"/>
    <property type="match status" value="1"/>
</dbReference>
<dbReference type="InterPro" id="IPR006015">
    <property type="entry name" value="Universal_stress_UspA"/>
</dbReference>
<dbReference type="OrthoDB" id="105697at2157"/>
<keyword evidence="4" id="KW-1185">Reference proteome</keyword>
<dbReference type="AlphaFoldDB" id="A0A1G9XQG8"/>
<dbReference type="InterPro" id="IPR014729">
    <property type="entry name" value="Rossmann-like_a/b/a_fold"/>
</dbReference>
<accession>A0A1G9XQG8</accession>
<name>A0A1G9XQG8_9EURY</name>
<dbReference type="InterPro" id="IPR006016">
    <property type="entry name" value="UspA"/>
</dbReference>
<dbReference type="Gene3D" id="3.40.50.620">
    <property type="entry name" value="HUPs"/>
    <property type="match status" value="1"/>
</dbReference>
<reference evidence="4" key="1">
    <citation type="submission" date="2016-10" db="EMBL/GenBank/DDBJ databases">
        <authorList>
            <person name="Varghese N."/>
            <person name="Submissions S."/>
        </authorList>
    </citation>
    <scope>NUCLEOTIDE SEQUENCE [LARGE SCALE GENOMIC DNA]</scope>
    <source>
        <strain evidence="4">CGMCC 1.10119</strain>
    </source>
</reference>
<sequence>MYDRILLSTDGTVASTEAESHALTLAAAHDATLHVLYVVDEDVVTAYSGDEYVDEAEGPEHGLEELGEETLSDLRGRASEAGVEIETVMEHGHPAETIVGYADEIDADVLVLGTKRRPDEYRALLGSVTDRVLRLTTRPATVVKTEVKE</sequence>
<evidence type="ECO:0000256" key="1">
    <source>
        <dbReference type="ARBA" id="ARBA00008791"/>
    </source>
</evidence>
<gene>
    <name evidence="3" type="ORF">SAMN04487949_3088</name>
</gene>
<evidence type="ECO:0000313" key="4">
    <source>
        <dbReference type="Proteomes" id="UP000199451"/>
    </source>
</evidence>
<dbReference type="RefSeq" id="WP_089698823.1">
    <property type="nucleotide sequence ID" value="NZ_FNHL01000004.1"/>
</dbReference>
<dbReference type="SUPFAM" id="SSF52402">
    <property type="entry name" value="Adenine nucleotide alpha hydrolases-like"/>
    <property type="match status" value="1"/>
</dbReference>
<dbReference type="EMBL" id="FNHL01000004">
    <property type="protein sequence ID" value="SDM99008.1"/>
    <property type="molecule type" value="Genomic_DNA"/>
</dbReference>
<dbReference type="STRING" id="660521.SAMN04487949_3088"/>
<organism evidence="3 4">
    <name type="scientific">Halogranum gelatinilyticum</name>
    <dbReference type="NCBI Taxonomy" id="660521"/>
    <lineage>
        <taxon>Archaea</taxon>
        <taxon>Methanobacteriati</taxon>
        <taxon>Methanobacteriota</taxon>
        <taxon>Stenosarchaea group</taxon>
        <taxon>Halobacteria</taxon>
        <taxon>Halobacteriales</taxon>
        <taxon>Haloferacaceae</taxon>
    </lineage>
</organism>
<dbReference type="PANTHER" id="PTHR46268:SF6">
    <property type="entry name" value="UNIVERSAL STRESS PROTEIN UP12"/>
    <property type="match status" value="1"/>
</dbReference>
<comment type="similarity">
    <text evidence="1">Belongs to the universal stress protein A family.</text>
</comment>
<dbReference type="Proteomes" id="UP000199451">
    <property type="component" value="Unassembled WGS sequence"/>
</dbReference>
<proteinExistence type="inferred from homology"/>
<evidence type="ECO:0000313" key="3">
    <source>
        <dbReference type="EMBL" id="SDM99008.1"/>
    </source>
</evidence>
<protein>
    <submittedName>
        <fullName evidence="3">Nucleotide-binding universal stress protein, UspA family</fullName>
    </submittedName>
</protein>
<feature type="domain" description="UspA" evidence="2">
    <location>
        <begin position="1"/>
        <end position="144"/>
    </location>
</feature>
<evidence type="ECO:0000259" key="2">
    <source>
        <dbReference type="Pfam" id="PF00582"/>
    </source>
</evidence>
<dbReference type="CDD" id="cd00293">
    <property type="entry name" value="USP-like"/>
    <property type="match status" value="1"/>
</dbReference>
<dbReference type="PRINTS" id="PR01438">
    <property type="entry name" value="UNVRSLSTRESS"/>
</dbReference>